<evidence type="ECO:0000313" key="9">
    <source>
        <dbReference type="Proteomes" id="UP000253628"/>
    </source>
</evidence>
<dbReference type="Pfam" id="PF13534">
    <property type="entry name" value="Fer4_17"/>
    <property type="match status" value="1"/>
</dbReference>
<dbReference type="AlphaFoldDB" id="A0A366HG95"/>
<keyword evidence="1 6" id="KW-0004">4Fe-4S</keyword>
<keyword evidence="6" id="KW-0249">Electron transport</keyword>
<evidence type="ECO:0000259" key="7">
    <source>
        <dbReference type="Pfam" id="PF02754"/>
    </source>
</evidence>
<dbReference type="NCBIfam" id="NF008434">
    <property type="entry name" value="PRK11274.1"/>
    <property type="match status" value="1"/>
</dbReference>
<comment type="catalytic activity">
    <reaction evidence="6">
        <text>(R)-lactate + A = pyruvate + AH2</text>
        <dbReference type="Rhea" id="RHEA:15089"/>
        <dbReference type="ChEBI" id="CHEBI:13193"/>
        <dbReference type="ChEBI" id="CHEBI:15361"/>
        <dbReference type="ChEBI" id="CHEBI:16004"/>
        <dbReference type="ChEBI" id="CHEBI:17499"/>
    </reaction>
</comment>
<dbReference type="SUPFAM" id="SSF46548">
    <property type="entry name" value="alpha-helical ferredoxin"/>
    <property type="match status" value="1"/>
</dbReference>
<dbReference type="GO" id="GO:0046872">
    <property type="term" value="F:metal ion binding"/>
    <property type="evidence" value="ECO:0007669"/>
    <property type="project" value="UniProtKB-UniRule"/>
</dbReference>
<dbReference type="EMBL" id="QNRQ01000002">
    <property type="protein sequence ID" value="RBP41638.1"/>
    <property type="molecule type" value="Genomic_DNA"/>
</dbReference>
<sequence>MKTNFSEVQLADPQVAEADKILKTCQHFGFCTSGCPTYVILHNENDGPRGRIDLIKEMLESEEAPSAQTVAHIDGCLSCMSCMTTCAVNVDYMHLVDIGRAHIEEHYKRPWRDRLVRNALAYVLPRPALFKPALALGRLAARLEHLVPPSLRHAVQIIPKKATQTDMGALNELVYPAQGVKRWRVALLAGCVQPVLSPHINAATIRMLTRFGCEVVVPRSSVCCGSLTLHMGKHAAAQEFARQNVRAWTRELDDNGLDAILVNASGCGTTVKDYGHLLRDDAAMAEPAARVAGLAMDICEWLAKMDLPEPETPRRYRLAYHDACSLRNAQKVTSQPRALLRRAGFQVADIPEAHFCCGSAGTYNLLQPAMARQLGQRKAMNIASTGPQLVAAGNIGCITQIGIYSGVPILHTVELLDWAYGGPLPPALQNLSLEEIAPEAFEVQADSRTEQTIHIVNNKDAGDSNVGVW</sequence>
<evidence type="ECO:0000313" key="8">
    <source>
        <dbReference type="EMBL" id="RBP41638.1"/>
    </source>
</evidence>
<comment type="caution">
    <text evidence="8">The sequence shown here is derived from an EMBL/GenBank/DDBJ whole genome shotgun (WGS) entry which is preliminary data.</text>
</comment>
<dbReference type="Gene3D" id="1.10.1060.10">
    <property type="entry name" value="Alpha-helical ferredoxin"/>
    <property type="match status" value="1"/>
</dbReference>
<dbReference type="Pfam" id="PF02754">
    <property type="entry name" value="CCG"/>
    <property type="match status" value="2"/>
</dbReference>
<evidence type="ECO:0000256" key="6">
    <source>
        <dbReference type="PIRNR" id="PIRNR000139"/>
    </source>
</evidence>
<dbReference type="PANTHER" id="PTHR32479">
    <property type="entry name" value="GLYCOLATE OXIDASE IRON-SULFUR SUBUNIT"/>
    <property type="match status" value="1"/>
</dbReference>
<comment type="function">
    <text evidence="6">Component of a complex that catalyzes the oxidation of glycolate to glyoxylate.</text>
</comment>
<organism evidence="8 9">
    <name type="scientific">Eoetvoesiella caeni</name>
    <dbReference type="NCBI Taxonomy" id="645616"/>
    <lineage>
        <taxon>Bacteria</taxon>
        <taxon>Pseudomonadati</taxon>
        <taxon>Pseudomonadota</taxon>
        <taxon>Betaproteobacteria</taxon>
        <taxon>Burkholderiales</taxon>
        <taxon>Alcaligenaceae</taxon>
        <taxon>Eoetvoesiella</taxon>
    </lineage>
</organism>
<evidence type="ECO:0000256" key="1">
    <source>
        <dbReference type="ARBA" id="ARBA00022485"/>
    </source>
</evidence>
<feature type="domain" description="Cysteine-rich" evidence="7">
    <location>
        <begin position="319"/>
        <end position="401"/>
    </location>
</feature>
<keyword evidence="4 6" id="KW-0408">Iron</keyword>
<evidence type="ECO:0000256" key="3">
    <source>
        <dbReference type="ARBA" id="ARBA00022737"/>
    </source>
</evidence>
<evidence type="ECO:0000256" key="4">
    <source>
        <dbReference type="ARBA" id="ARBA00023004"/>
    </source>
</evidence>
<dbReference type="InterPro" id="IPR004017">
    <property type="entry name" value="Cys_rich_dom"/>
</dbReference>
<comment type="cofactor">
    <cofactor evidence="6">
        <name>[4Fe-4S] cluster</name>
        <dbReference type="ChEBI" id="CHEBI:49883"/>
    </cofactor>
    <text evidence="6">Binds 2 [4Fe-4S] clusters.</text>
</comment>
<keyword evidence="3" id="KW-0677">Repeat</keyword>
<dbReference type="GO" id="GO:0019154">
    <property type="term" value="F:glycolate dehydrogenase activity"/>
    <property type="evidence" value="ECO:0007669"/>
    <property type="project" value="UniProtKB-EC"/>
</dbReference>
<keyword evidence="6" id="KW-0813">Transport</keyword>
<gene>
    <name evidence="8" type="ORF">DFR37_10217</name>
</gene>
<keyword evidence="2 6" id="KW-0479">Metal-binding</keyword>
<dbReference type="RefSeq" id="WP_113931911.1">
    <property type="nucleotide sequence ID" value="NZ_JACCEU010000002.1"/>
</dbReference>
<dbReference type="OrthoDB" id="9765258at2"/>
<name>A0A366HG95_9BURK</name>
<dbReference type="PANTHER" id="PTHR32479:SF17">
    <property type="entry name" value="GLYCOLATE OXIDASE IRON-SULFUR SUBUNIT"/>
    <property type="match status" value="1"/>
</dbReference>
<accession>A0A366HG95</accession>
<dbReference type="InterPro" id="IPR012257">
    <property type="entry name" value="Glc_ox_4Fe-4S"/>
</dbReference>
<dbReference type="Proteomes" id="UP000253628">
    <property type="component" value="Unassembled WGS sequence"/>
</dbReference>
<keyword evidence="5 6" id="KW-0411">Iron-sulfur</keyword>
<comment type="catalytic activity">
    <reaction evidence="6">
        <text>glycolate + A = glyoxylate + AH2</text>
        <dbReference type="Rhea" id="RHEA:21264"/>
        <dbReference type="ChEBI" id="CHEBI:13193"/>
        <dbReference type="ChEBI" id="CHEBI:17499"/>
        <dbReference type="ChEBI" id="CHEBI:29805"/>
        <dbReference type="ChEBI" id="CHEBI:36655"/>
        <dbReference type="EC" id="1.1.99.14"/>
    </reaction>
</comment>
<evidence type="ECO:0000256" key="5">
    <source>
        <dbReference type="ARBA" id="ARBA00023014"/>
    </source>
</evidence>
<protein>
    <recommendedName>
        <fullName evidence="6">Glycolate oxidase iron-sulfur subunit</fullName>
        <ecNumber evidence="6">1.1.99.14</ecNumber>
    </recommendedName>
</protein>
<proteinExistence type="predicted"/>
<dbReference type="InterPro" id="IPR009051">
    <property type="entry name" value="Helical_ferredxn"/>
</dbReference>
<feature type="domain" description="Cysteine-rich" evidence="7">
    <location>
        <begin position="185"/>
        <end position="271"/>
    </location>
</feature>
<dbReference type="GO" id="GO:0051539">
    <property type="term" value="F:4 iron, 4 sulfur cluster binding"/>
    <property type="evidence" value="ECO:0007669"/>
    <property type="project" value="UniProtKB-UniRule"/>
</dbReference>
<evidence type="ECO:0000256" key="2">
    <source>
        <dbReference type="ARBA" id="ARBA00022723"/>
    </source>
</evidence>
<reference evidence="8 9" key="1">
    <citation type="submission" date="2018-06" db="EMBL/GenBank/DDBJ databases">
        <title>Genomic Encyclopedia of Type Strains, Phase IV (KMG-IV): sequencing the most valuable type-strain genomes for metagenomic binning, comparative biology and taxonomic classification.</title>
        <authorList>
            <person name="Goeker M."/>
        </authorList>
    </citation>
    <scope>NUCLEOTIDE SEQUENCE [LARGE SCALE GENOMIC DNA]</scope>
    <source>
        <strain evidence="8 9">DSM 25520</strain>
    </source>
</reference>
<dbReference type="EC" id="1.1.99.14" evidence="6"/>
<keyword evidence="9" id="KW-1185">Reference proteome</keyword>
<dbReference type="PIRSF" id="PIRSF000139">
    <property type="entry name" value="Glc_ox_4Fe-4S"/>
    <property type="match status" value="1"/>
</dbReference>